<dbReference type="RefSeq" id="WP_013826147.1">
    <property type="nucleotide sequence ID" value="NC_015574.1"/>
</dbReference>
<dbReference type="HOGENOM" id="CLU_1302643_0_0_2"/>
<dbReference type="EMBL" id="CP002772">
    <property type="protein sequence ID" value="AEG18648.1"/>
    <property type="molecule type" value="Genomic_DNA"/>
</dbReference>
<reference evidence="1 2" key="1">
    <citation type="journal article" date="2014" name="Int. J. Syst. Evol. Microbiol.">
        <title>Methanobacterium paludis sp. nov. and a novel strain of Methanobacterium lacus isolated from northern peatlands.</title>
        <authorList>
            <person name="Cadillo-Quiroz H."/>
            <person name="Brauer S.L."/>
            <person name="Goodson N."/>
            <person name="Yavitt J.B."/>
            <person name="Zinder S.H."/>
        </authorList>
    </citation>
    <scope>NUCLEOTIDE SEQUENCE [LARGE SCALE GENOMIC DNA]</scope>
    <source>
        <strain evidence="2">DSM 25820 / JCM 18151 / SWAN1</strain>
    </source>
</reference>
<sequence>MTKQMIAVDEDLFDSLLLNAIPEIKELEKAAVKLRKMEHDYPLVLKKIAPLTFKPNLNLGEGKASERNLEYRQSLLTCLEDSVNTPTSKLLAKKLPTTSFEEKYSEIKKEIGLFDGYIEDYISNGQGIVKDYQTNTYKIGADEATSYLLAAAKKQGAKYKPIIPDNPVRLQFIIDWQQKMIEDYGLVLRGRIRNAFYSKGWSDGYGNSAKG</sequence>
<dbReference type="GeneID" id="10669146"/>
<dbReference type="KEGG" id="mew:MSWAN_1637"/>
<organism evidence="1 2">
    <name type="scientific">Methanobacterium paludis (strain DSM 25820 / JCM 18151 / SWAN1)</name>
    <dbReference type="NCBI Taxonomy" id="868131"/>
    <lineage>
        <taxon>Archaea</taxon>
        <taxon>Methanobacteriati</taxon>
        <taxon>Methanobacteriota</taxon>
        <taxon>Methanomada group</taxon>
        <taxon>Methanobacteria</taxon>
        <taxon>Methanobacteriales</taxon>
        <taxon>Methanobacteriaceae</taxon>
        <taxon>Methanobacterium</taxon>
    </lineage>
</organism>
<gene>
    <name evidence="1" type="ordered locus">MSWAN_1637</name>
</gene>
<protein>
    <submittedName>
        <fullName evidence="1">Uncharacterized protein</fullName>
    </submittedName>
</protein>
<dbReference type="STRING" id="868131.MSWAN_1637"/>
<dbReference type="AlphaFoldDB" id="F6D2R9"/>
<evidence type="ECO:0000313" key="2">
    <source>
        <dbReference type="Proteomes" id="UP000009231"/>
    </source>
</evidence>
<keyword evidence="2" id="KW-1185">Reference proteome</keyword>
<proteinExistence type="predicted"/>
<evidence type="ECO:0000313" key="1">
    <source>
        <dbReference type="EMBL" id="AEG18648.1"/>
    </source>
</evidence>
<dbReference type="Proteomes" id="UP000009231">
    <property type="component" value="Chromosome"/>
</dbReference>
<name>F6D2R9_METPW</name>
<accession>F6D2R9</accession>